<evidence type="ECO:0000313" key="2">
    <source>
        <dbReference type="Proteomes" id="UP000789366"/>
    </source>
</evidence>
<accession>A0ACA9PJB3</accession>
<name>A0ACA9PJB3_9GLOM</name>
<sequence>YTDPMQAPNYYIIASIATMKFETNKEMNQVISIYRSDAYQANIHASVIQKQEYAYSFSIAKSRLKFVLENRLINKFIELITRFIEDYSSVVTNEHMTVDIFQIENSKKLKHKGHPRLYQNTLQDLNISQDLNLR</sequence>
<protein>
    <submittedName>
        <fullName evidence="1">15212_t:CDS:1</fullName>
    </submittedName>
</protein>
<dbReference type="Proteomes" id="UP000789366">
    <property type="component" value="Unassembled WGS sequence"/>
</dbReference>
<comment type="caution">
    <text evidence="1">The sequence shown here is derived from an EMBL/GenBank/DDBJ whole genome shotgun (WGS) entry which is preliminary data.</text>
</comment>
<keyword evidence="2" id="KW-1185">Reference proteome</keyword>
<feature type="non-terminal residue" evidence="1">
    <location>
        <position position="1"/>
    </location>
</feature>
<dbReference type="EMBL" id="CAJVPW010025571">
    <property type="protein sequence ID" value="CAG8709219.1"/>
    <property type="molecule type" value="Genomic_DNA"/>
</dbReference>
<proteinExistence type="predicted"/>
<organism evidence="1 2">
    <name type="scientific">Cetraspora pellucida</name>
    <dbReference type="NCBI Taxonomy" id="1433469"/>
    <lineage>
        <taxon>Eukaryota</taxon>
        <taxon>Fungi</taxon>
        <taxon>Fungi incertae sedis</taxon>
        <taxon>Mucoromycota</taxon>
        <taxon>Glomeromycotina</taxon>
        <taxon>Glomeromycetes</taxon>
        <taxon>Diversisporales</taxon>
        <taxon>Gigasporaceae</taxon>
        <taxon>Cetraspora</taxon>
    </lineage>
</organism>
<evidence type="ECO:0000313" key="1">
    <source>
        <dbReference type="EMBL" id="CAG8709219.1"/>
    </source>
</evidence>
<gene>
    <name evidence="1" type="ORF">SPELUC_LOCUS11707</name>
</gene>
<reference evidence="1" key="1">
    <citation type="submission" date="2021-06" db="EMBL/GenBank/DDBJ databases">
        <authorList>
            <person name="Kallberg Y."/>
            <person name="Tangrot J."/>
            <person name="Rosling A."/>
        </authorList>
    </citation>
    <scope>NUCLEOTIDE SEQUENCE</scope>
    <source>
        <strain evidence="1">28 12/20/2015</strain>
    </source>
</reference>